<organism evidence="2 3">
    <name type="scientific">Winmispira thermophila (strain ATCC 49972 / DSM 6192 / RI 19.B1)</name>
    <name type="common">Spirochaeta thermophila</name>
    <dbReference type="NCBI Taxonomy" id="665571"/>
    <lineage>
        <taxon>Bacteria</taxon>
        <taxon>Pseudomonadati</taxon>
        <taxon>Spirochaetota</taxon>
        <taxon>Spirochaetia</taxon>
        <taxon>Winmispirales</taxon>
        <taxon>Winmispiraceae</taxon>
        <taxon>Winmispira</taxon>
    </lineage>
</organism>
<dbReference type="AlphaFoldDB" id="E0RSN5"/>
<evidence type="ECO:0000259" key="1">
    <source>
        <dbReference type="SMART" id="SM00849"/>
    </source>
</evidence>
<dbReference type="InterPro" id="IPR001279">
    <property type="entry name" value="Metallo-B-lactamas"/>
</dbReference>
<accession>E0RSN5</accession>
<feature type="domain" description="Metallo-beta-lactamase" evidence="1">
    <location>
        <begin position="60"/>
        <end position="248"/>
    </location>
</feature>
<gene>
    <name evidence="2" type="ordered locus">STHERM_c10770</name>
</gene>
<dbReference type="PANTHER" id="PTHR42663:SF4">
    <property type="entry name" value="SLL1036 PROTEIN"/>
    <property type="match status" value="1"/>
</dbReference>
<dbReference type="SMART" id="SM00849">
    <property type="entry name" value="Lactamase_B"/>
    <property type="match status" value="1"/>
</dbReference>
<dbReference type="Pfam" id="PF12706">
    <property type="entry name" value="Lactamase_B_2"/>
    <property type="match status" value="1"/>
</dbReference>
<evidence type="ECO:0000313" key="3">
    <source>
        <dbReference type="Proteomes" id="UP000001296"/>
    </source>
</evidence>
<dbReference type="Proteomes" id="UP000001296">
    <property type="component" value="Chromosome"/>
</dbReference>
<dbReference type="InterPro" id="IPR036866">
    <property type="entry name" value="RibonucZ/Hydroxyglut_hydro"/>
</dbReference>
<dbReference type="Gene3D" id="3.60.15.10">
    <property type="entry name" value="Ribonuclease Z/Hydroxyacylglutathione hydrolase-like"/>
    <property type="match status" value="1"/>
</dbReference>
<name>E0RSN5_WINT6</name>
<dbReference type="PANTHER" id="PTHR42663">
    <property type="entry name" value="HYDROLASE C777.06C-RELATED-RELATED"/>
    <property type="match status" value="1"/>
</dbReference>
<dbReference type="EMBL" id="CP001698">
    <property type="protein sequence ID" value="ADN02022.1"/>
    <property type="molecule type" value="Genomic_DNA"/>
</dbReference>
<reference evidence="2 3" key="2">
    <citation type="journal article" date="2010" name="J. Bacteriol.">
        <title>Genome sequence of the polysaccharide-degrading, thermophilic anaerobe Spirochaeta thermophila DSM 6192.</title>
        <authorList>
            <person name="Angelov A."/>
            <person name="Liebl S."/>
            <person name="Ballschmiter M."/>
            <person name="Bomeke M."/>
            <person name="Lehmann R."/>
            <person name="Liesegang H."/>
            <person name="Daniel R."/>
            <person name="Liebl W."/>
        </authorList>
    </citation>
    <scope>NUCLEOTIDE SEQUENCE [LARGE SCALE GENOMIC DNA]</scope>
    <source>
        <strain evidence="3">ATCC 49972 / DSM 6192 / RI 19.B1</strain>
    </source>
</reference>
<dbReference type="HOGENOM" id="CLU_031317_1_0_12"/>
<reference key="1">
    <citation type="submission" date="2009-08" db="EMBL/GenBank/DDBJ databases">
        <title>The genome sequence of Spirochaeta thermophila DSM6192.</title>
        <authorList>
            <person name="Angelov A."/>
            <person name="Mientus M."/>
            <person name="Wittenberg S."/>
            <person name="Lehmann R."/>
            <person name="Liesegang H."/>
            <person name="Daniel R."/>
            <person name="Liebl W."/>
        </authorList>
    </citation>
    <scope>NUCLEOTIDE SEQUENCE</scope>
    <source>
        <strain>DSM 6192</strain>
    </source>
</reference>
<dbReference type="eggNOG" id="COG1235">
    <property type="taxonomic scope" value="Bacteria"/>
</dbReference>
<dbReference type="PaxDb" id="665571-STHERM_c10770"/>
<protein>
    <recommendedName>
        <fullName evidence="1">Metallo-beta-lactamase domain-containing protein</fullName>
    </recommendedName>
</protein>
<dbReference type="RefSeq" id="WP_013313863.1">
    <property type="nucleotide sequence ID" value="NC_014484.1"/>
</dbReference>
<evidence type="ECO:0000313" key="2">
    <source>
        <dbReference type="EMBL" id="ADN02022.1"/>
    </source>
</evidence>
<proteinExistence type="predicted"/>
<dbReference type="CDD" id="cd07715">
    <property type="entry name" value="TaR3-like_MBL-fold"/>
    <property type="match status" value="1"/>
</dbReference>
<dbReference type="SUPFAM" id="SSF56281">
    <property type="entry name" value="Metallo-hydrolase/oxidoreductase"/>
    <property type="match status" value="1"/>
</dbReference>
<sequence length="314" mass="36036">MVRCWGVRGSLPTPLAPETVREKIAAVISRASSEDMRSMEAKERFLASLPQWLFGTWGGNTACVEVRSGADILLFDAGSGIRDFATEIMRRPRKQREYHLFFSHFHWDHIIGLPFFTPLYDPGVRVCLYSPVRRFREYLEVLMSPPFFPVTMEAMRADKEFIVLEEDVPYRVGRGFVTPIPMTHPGGSYAYRIEKGGKAVLYATDVELADEDFLPTPENRRRFSGVDLLIIDSQYTLGEAIEKINWGHSSFTLVVDFAVRWKIPRVLLFHHEPLYDDKFLFHNCEAAREYAAHQGGDLDIRLAQEGEIHYVSVE</sequence>
<dbReference type="KEGG" id="sta:STHERM_c10770"/>